<dbReference type="Gene3D" id="3.30.70.270">
    <property type="match status" value="1"/>
</dbReference>
<dbReference type="InterPro" id="IPR001633">
    <property type="entry name" value="EAL_dom"/>
</dbReference>
<gene>
    <name evidence="10" type="ORF">CWI84_07250</name>
</gene>
<reference evidence="10 11" key="1">
    <citation type="journal article" date="2011" name="Front. Microbiol.">
        <title>Genomic signatures of strain selection and enhancement in Bacillus atrophaeus var. globigii, a historical biowarfare simulant.</title>
        <authorList>
            <person name="Gibbons H.S."/>
            <person name="Broomall S.M."/>
            <person name="McNew L.A."/>
            <person name="Daligault H."/>
            <person name="Chapman C."/>
            <person name="Bruce D."/>
            <person name="Karavis M."/>
            <person name="Krepps M."/>
            <person name="McGregor P.A."/>
            <person name="Hong C."/>
            <person name="Park K.H."/>
            <person name="Akmal A."/>
            <person name="Feldman A."/>
            <person name="Lin J.S."/>
            <person name="Chang W.E."/>
            <person name="Higgs B.W."/>
            <person name="Demirev P."/>
            <person name="Lindquist J."/>
            <person name="Liem A."/>
            <person name="Fochler E."/>
            <person name="Read T.D."/>
            <person name="Tapia R."/>
            <person name="Johnson S."/>
            <person name="Bishop-Lilly K.A."/>
            <person name="Detter C."/>
            <person name="Han C."/>
            <person name="Sozhamannan S."/>
            <person name="Rosenzweig C.N."/>
            <person name="Skowronski E.W."/>
        </authorList>
    </citation>
    <scope>NUCLEOTIDE SEQUENCE [LARGE SCALE GENOMIC DNA]</scope>
    <source>
        <strain evidence="10 11">CC-PW-9</strain>
    </source>
</reference>
<proteinExistence type="predicted"/>
<evidence type="ECO:0000259" key="7">
    <source>
        <dbReference type="PROSITE" id="PS50839"/>
    </source>
</evidence>
<dbReference type="Pfam" id="PF03924">
    <property type="entry name" value="CHASE"/>
    <property type="match status" value="1"/>
</dbReference>
<keyword evidence="5 6" id="KW-0472">Membrane</keyword>
<comment type="caution">
    <text evidence="10">The sequence shown here is derived from an EMBL/GenBank/DDBJ whole genome shotgun (WGS) entry which is preliminary data.</text>
</comment>
<dbReference type="PROSITE" id="PS50839">
    <property type="entry name" value="CHASE"/>
    <property type="match status" value="1"/>
</dbReference>
<evidence type="ECO:0000256" key="4">
    <source>
        <dbReference type="ARBA" id="ARBA00022989"/>
    </source>
</evidence>
<dbReference type="SMART" id="SM00052">
    <property type="entry name" value="EAL"/>
    <property type="match status" value="1"/>
</dbReference>
<keyword evidence="3 6" id="KW-0812">Transmembrane</keyword>
<evidence type="ECO:0000313" key="11">
    <source>
        <dbReference type="Proteomes" id="UP000287996"/>
    </source>
</evidence>
<evidence type="ECO:0000256" key="1">
    <source>
        <dbReference type="ARBA" id="ARBA00001946"/>
    </source>
</evidence>
<dbReference type="PANTHER" id="PTHR44757">
    <property type="entry name" value="DIGUANYLATE CYCLASE DGCP"/>
    <property type="match status" value="1"/>
</dbReference>
<dbReference type="PROSITE" id="PS50883">
    <property type="entry name" value="EAL"/>
    <property type="match status" value="1"/>
</dbReference>
<dbReference type="PANTHER" id="PTHR44757:SF2">
    <property type="entry name" value="BIOFILM ARCHITECTURE MAINTENANCE PROTEIN MBAA"/>
    <property type="match status" value="1"/>
</dbReference>
<evidence type="ECO:0000256" key="3">
    <source>
        <dbReference type="ARBA" id="ARBA00022692"/>
    </source>
</evidence>
<dbReference type="EMBL" id="PIQH01000006">
    <property type="protein sequence ID" value="RUO80090.1"/>
    <property type="molecule type" value="Genomic_DNA"/>
</dbReference>
<dbReference type="SMART" id="SM01079">
    <property type="entry name" value="CHASE"/>
    <property type="match status" value="1"/>
</dbReference>
<feature type="domain" description="GGDEF" evidence="9">
    <location>
        <begin position="324"/>
        <end position="456"/>
    </location>
</feature>
<dbReference type="Pfam" id="PF00563">
    <property type="entry name" value="EAL"/>
    <property type="match status" value="1"/>
</dbReference>
<dbReference type="OrthoDB" id="6597954at2"/>
<dbReference type="InterPro" id="IPR029787">
    <property type="entry name" value="Nucleotide_cyclase"/>
</dbReference>
<accession>A0A432ZQB7</accession>
<feature type="domain" description="EAL" evidence="8">
    <location>
        <begin position="465"/>
        <end position="716"/>
    </location>
</feature>
<dbReference type="Gene3D" id="3.30.450.350">
    <property type="entry name" value="CHASE domain"/>
    <property type="match status" value="1"/>
</dbReference>
<comment type="cofactor">
    <cofactor evidence="1">
        <name>Mg(2+)</name>
        <dbReference type="ChEBI" id="CHEBI:18420"/>
    </cofactor>
</comment>
<dbReference type="SUPFAM" id="SSF141868">
    <property type="entry name" value="EAL domain-like"/>
    <property type="match status" value="1"/>
</dbReference>
<organism evidence="10 11">
    <name type="scientific">Idiomarina tyrosinivorans</name>
    <dbReference type="NCBI Taxonomy" id="1445662"/>
    <lineage>
        <taxon>Bacteria</taxon>
        <taxon>Pseudomonadati</taxon>
        <taxon>Pseudomonadota</taxon>
        <taxon>Gammaproteobacteria</taxon>
        <taxon>Alteromonadales</taxon>
        <taxon>Idiomarinaceae</taxon>
        <taxon>Idiomarina</taxon>
    </lineage>
</organism>
<evidence type="ECO:0000259" key="9">
    <source>
        <dbReference type="PROSITE" id="PS50887"/>
    </source>
</evidence>
<dbReference type="CDD" id="cd01948">
    <property type="entry name" value="EAL"/>
    <property type="match status" value="1"/>
</dbReference>
<dbReference type="InterPro" id="IPR043128">
    <property type="entry name" value="Rev_trsase/Diguanyl_cyclase"/>
</dbReference>
<dbReference type="GO" id="GO:0007165">
    <property type="term" value="P:signal transduction"/>
    <property type="evidence" value="ECO:0007669"/>
    <property type="project" value="UniProtKB-ARBA"/>
</dbReference>
<dbReference type="CDD" id="cd01949">
    <property type="entry name" value="GGDEF"/>
    <property type="match status" value="1"/>
</dbReference>
<keyword evidence="11" id="KW-1185">Reference proteome</keyword>
<evidence type="ECO:0000313" key="10">
    <source>
        <dbReference type="EMBL" id="RUO80090.1"/>
    </source>
</evidence>
<evidence type="ECO:0000256" key="5">
    <source>
        <dbReference type="ARBA" id="ARBA00023136"/>
    </source>
</evidence>
<dbReference type="SMART" id="SM00267">
    <property type="entry name" value="GGDEF"/>
    <property type="match status" value="1"/>
</dbReference>
<dbReference type="FunFam" id="3.30.70.270:FF:000001">
    <property type="entry name" value="Diguanylate cyclase domain protein"/>
    <property type="match status" value="1"/>
</dbReference>
<dbReference type="AlphaFoldDB" id="A0A432ZQB7"/>
<dbReference type="NCBIfam" id="TIGR00254">
    <property type="entry name" value="GGDEF"/>
    <property type="match status" value="1"/>
</dbReference>
<dbReference type="SUPFAM" id="SSF55073">
    <property type="entry name" value="Nucleotide cyclase"/>
    <property type="match status" value="1"/>
</dbReference>
<dbReference type="Pfam" id="PF00990">
    <property type="entry name" value="GGDEF"/>
    <property type="match status" value="1"/>
</dbReference>
<dbReference type="RefSeq" id="WP_126841927.1">
    <property type="nucleotide sequence ID" value="NZ_PIQH01000006.1"/>
</dbReference>
<evidence type="ECO:0000256" key="2">
    <source>
        <dbReference type="ARBA" id="ARBA00004370"/>
    </source>
</evidence>
<feature type="transmembrane region" description="Helical" evidence="6">
    <location>
        <begin position="255"/>
        <end position="277"/>
    </location>
</feature>
<sequence>MAAKRLSNKHFWALLLLGIVLISASVTVAESQHQAAVSEAKQSALQNLSTRRAKIEGIINAALVVVQALQAEISLTPELSQRRFARLAKELIKPNLPIRHIALAPDLVVQYIFPLTGNEDALGFDYRTSASQFATVSRAIAIKDIVMAGPLDLVQGGRALIVRAPIFSPDEKLWGVIAEVIDINRLLELADINDVHQWSIRGTDGEGLIGKVFYGNADIWSKDSVRVDVTVPGGSWVLAHAPEGSQQWAKRGVSYWAIISAGLFLTTIILSILFSLFRAHQKIRDALQTISYQAHYDSITGLPNRQRFVDTLHRLIARADVHTDQFVVMFIDLDHFKDVNDSLGHHIGDQLIQSVAERLSRLIRADDIVARLGGDEFVIVCREVDNVGAQRRAEHVLQALQNPFSFHQQQVYVSASIGIADFPRDGSTVDELLKHADLAMYSAKSAGRGTFSFFNQQLREDAERHIQLHSEMKLGLDLQQFHLVYQPIIHPKTGTVSKCEALLRWQHPERGLISPATFIPVAERTGLINRIGDWVLEQVCEDLTTLADDRLVISINRSEREFTHQKDGNHWLSILLRHSIAPKRIVFEITESLFMTDKDKQKSLILSMREAGIRFAIDDFGTGYSSLNYLQHYPVDFLKVDRSFLEQIPENTQQTALIDAMLRVAHALGIETVAEGVERKEQYQRLVELGADYVQGFYLAKPMRLAALTEFLRSHRE</sequence>
<dbReference type="GO" id="GO:0003824">
    <property type="term" value="F:catalytic activity"/>
    <property type="evidence" value="ECO:0007669"/>
    <property type="project" value="UniProtKB-ARBA"/>
</dbReference>
<dbReference type="Proteomes" id="UP000287996">
    <property type="component" value="Unassembled WGS sequence"/>
</dbReference>
<evidence type="ECO:0000259" key="8">
    <source>
        <dbReference type="PROSITE" id="PS50883"/>
    </source>
</evidence>
<dbReference type="InterPro" id="IPR035919">
    <property type="entry name" value="EAL_sf"/>
</dbReference>
<dbReference type="InterPro" id="IPR042240">
    <property type="entry name" value="CHASE_sf"/>
</dbReference>
<comment type="subcellular location">
    <subcellularLocation>
        <location evidence="2">Membrane</location>
    </subcellularLocation>
</comment>
<feature type="domain" description="CHASE" evidence="7">
    <location>
        <begin position="105"/>
        <end position="239"/>
    </location>
</feature>
<dbReference type="InterPro" id="IPR000160">
    <property type="entry name" value="GGDEF_dom"/>
</dbReference>
<name>A0A432ZQB7_9GAMM</name>
<dbReference type="Gene3D" id="3.20.20.450">
    <property type="entry name" value="EAL domain"/>
    <property type="match status" value="1"/>
</dbReference>
<evidence type="ECO:0000256" key="6">
    <source>
        <dbReference type="SAM" id="Phobius"/>
    </source>
</evidence>
<dbReference type="GO" id="GO:0016020">
    <property type="term" value="C:membrane"/>
    <property type="evidence" value="ECO:0007669"/>
    <property type="project" value="UniProtKB-SubCell"/>
</dbReference>
<dbReference type="InterPro" id="IPR052155">
    <property type="entry name" value="Biofilm_reg_signaling"/>
</dbReference>
<keyword evidence="4 6" id="KW-1133">Transmembrane helix</keyword>
<dbReference type="InterPro" id="IPR006189">
    <property type="entry name" value="CHASE_dom"/>
</dbReference>
<protein>
    <submittedName>
        <fullName evidence="10">Bifunctional diguanylate cyclase/phosphodiesterase</fullName>
    </submittedName>
</protein>
<dbReference type="PROSITE" id="PS50887">
    <property type="entry name" value="GGDEF"/>
    <property type="match status" value="1"/>
</dbReference>